<proteinExistence type="predicted"/>
<organism evidence="1">
    <name type="scientific">Escherichia coli</name>
    <dbReference type="NCBI Taxonomy" id="562"/>
    <lineage>
        <taxon>Bacteria</taxon>
        <taxon>Pseudomonadati</taxon>
        <taxon>Pseudomonadota</taxon>
        <taxon>Gammaproteobacteria</taxon>
        <taxon>Enterobacterales</taxon>
        <taxon>Enterobacteriaceae</taxon>
        <taxon>Escherichia</taxon>
    </lineage>
</organism>
<reference evidence="1" key="1">
    <citation type="journal article" date="2021" name="Sci. Rep.">
        <title>Antibiotic resistance plasmid composition and architecture in Escherichia coli isolates from meat.</title>
        <authorList>
            <person name="Darphorn T.S."/>
            <person name="Bel K."/>
            <person name="Koenders-van Sint Anneland B.B."/>
            <person name="Brul S."/>
            <person name="Ter Kuile B.H."/>
        </authorList>
    </citation>
    <scope>NUCLEOTIDE SEQUENCE</scope>
    <source>
        <strain evidence="1">ESBL3215</strain>
    </source>
</reference>
<dbReference type="EMBL" id="MW390533">
    <property type="protein sequence ID" value="QQZ47379.1"/>
    <property type="molecule type" value="Genomic_DNA"/>
</dbReference>
<evidence type="ECO:0000313" key="1">
    <source>
        <dbReference type="EMBL" id="QQZ47379.1"/>
    </source>
</evidence>
<name>A0A7U1E201_ECOLX</name>
<geneLocation type="plasmid" evidence="1">
    <name>pESBL3215-IncF</name>
</geneLocation>
<accession>A0A7U1E201</accession>
<sequence>MRLVTAAKSQKVALVVCMRKRLTILKALPGKDERWNEPYHPVVPSFYRPGPIRCYESNAM</sequence>
<protein>
    <submittedName>
        <fullName evidence="1">Uncharacterized protein</fullName>
    </submittedName>
</protein>
<keyword evidence="1" id="KW-0614">Plasmid</keyword>
<dbReference type="AlphaFoldDB" id="A0A7U1E201"/>